<feature type="transmembrane region" description="Helical" evidence="1">
    <location>
        <begin position="419"/>
        <end position="440"/>
    </location>
</feature>
<protein>
    <submittedName>
        <fullName evidence="2">D-glycerate transporter (Predicted)</fullName>
    </submittedName>
</protein>
<dbReference type="Pfam" id="PF02447">
    <property type="entry name" value="GntP_permease"/>
    <property type="match status" value="1"/>
</dbReference>
<dbReference type="PANTHER" id="PTHR30354">
    <property type="entry name" value="GNT FAMILY GLUCONATE TRANSPORTER"/>
    <property type="match status" value="1"/>
</dbReference>
<keyword evidence="1" id="KW-0812">Transmembrane</keyword>
<sequence>MFDLFALLFVIIFLVVAISRWNIHPFIALLLSGIALGPATGMPLQETVAHLLNGFSGILKWIGIVMVLGTVIGEILNQTGASMRIANAILKVVGEKRLPLAMGLTGYVISIPVFIDVAYIMLQSITEALAAKSKRPILVVGLCLVAGLTTSHALIPPTPGPLAVAGILKADLGKVILINSFVGLFTLSGGLLWAVLYCQRFRIPYDDDLSQKHNQQTPDIPQKNSFLLTSFSFAPILLPLLFIAGGSFISKEPGHWYEKMIQFAGLPVIALFIGMFIASLMLKRGDRLKQSRQILDQSIEKSAIVIMVTGAGGAFGGVIKATGMGPQIADMVTRLGIPGLLFPFFLAAALTTATGSLTVSMTVSASIILSMMPQLGLSPELAVALICCGAFCVFHVNSSFFWLLNRLHHIPPTTLYRTYTLQSLCMGLSGLAGIFLLRFLGIV</sequence>
<keyword evidence="1" id="KW-0472">Membrane</keyword>
<feature type="transmembrane region" description="Helical" evidence="1">
    <location>
        <begin position="51"/>
        <end position="73"/>
    </location>
</feature>
<feature type="transmembrane region" description="Helical" evidence="1">
    <location>
        <begin position="175"/>
        <end position="196"/>
    </location>
</feature>
<feature type="transmembrane region" description="Helical" evidence="1">
    <location>
        <begin position="341"/>
        <end position="369"/>
    </location>
</feature>
<dbReference type="GO" id="GO:0015128">
    <property type="term" value="F:gluconate transmembrane transporter activity"/>
    <property type="evidence" value="ECO:0007669"/>
    <property type="project" value="InterPro"/>
</dbReference>
<feature type="transmembrane region" description="Helical" evidence="1">
    <location>
        <begin position="137"/>
        <end position="155"/>
    </location>
</feature>
<feature type="transmembrane region" description="Helical" evidence="1">
    <location>
        <begin position="261"/>
        <end position="282"/>
    </location>
</feature>
<feature type="transmembrane region" description="Helical" evidence="1">
    <location>
        <begin position="381"/>
        <end position="404"/>
    </location>
</feature>
<keyword evidence="1" id="KW-1133">Transmembrane helix</keyword>
<evidence type="ECO:0000256" key="1">
    <source>
        <dbReference type="SAM" id="Phobius"/>
    </source>
</evidence>
<accession>A0A3B1DYN9</accession>
<dbReference type="AlphaFoldDB" id="A0A3B1DYN9"/>
<proteinExistence type="predicted"/>
<dbReference type="PANTHER" id="PTHR30354:SF11">
    <property type="entry name" value="PERMEASE"/>
    <property type="match status" value="1"/>
</dbReference>
<dbReference type="GO" id="GO:0005886">
    <property type="term" value="C:plasma membrane"/>
    <property type="evidence" value="ECO:0007669"/>
    <property type="project" value="TreeGrafter"/>
</dbReference>
<feature type="transmembrane region" description="Helical" evidence="1">
    <location>
        <begin position="303"/>
        <end position="321"/>
    </location>
</feature>
<dbReference type="EMBL" id="UOGL01000474">
    <property type="protein sequence ID" value="VAX40700.1"/>
    <property type="molecule type" value="Genomic_DNA"/>
</dbReference>
<gene>
    <name evidence="2" type="ORF">MNBD_PLANCTO02-3391</name>
</gene>
<name>A0A3B1DYN9_9ZZZZ</name>
<evidence type="ECO:0000313" key="2">
    <source>
        <dbReference type="EMBL" id="VAX40700.1"/>
    </source>
</evidence>
<feature type="transmembrane region" description="Helical" evidence="1">
    <location>
        <begin position="27"/>
        <end position="44"/>
    </location>
</feature>
<reference evidence="2" key="1">
    <citation type="submission" date="2018-06" db="EMBL/GenBank/DDBJ databases">
        <authorList>
            <person name="Zhirakovskaya E."/>
        </authorList>
    </citation>
    <scope>NUCLEOTIDE SEQUENCE</scope>
</reference>
<organism evidence="2">
    <name type="scientific">hydrothermal vent metagenome</name>
    <dbReference type="NCBI Taxonomy" id="652676"/>
    <lineage>
        <taxon>unclassified sequences</taxon>
        <taxon>metagenomes</taxon>
        <taxon>ecological metagenomes</taxon>
    </lineage>
</organism>
<dbReference type="InterPro" id="IPR003474">
    <property type="entry name" value="Glcn_transporter"/>
</dbReference>
<feature type="transmembrane region" description="Helical" evidence="1">
    <location>
        <begin position="104"/>
        <end position="125"/>
    </location>
</feature>
<feature type="transmembrane region" description="Helical" evidence="1">
    <location>
        <begin position="226"/>
        <end position="249"/>
    </location>
</feature>